<feature type="domain" description="BBSome complex member BBS5 PH" evidence="9">
    <location>
        <begin position="179"/>
        <end position="224"/>
    </location>
</feature>
<dbReference type="EMBL" id="KI546154">
    <property type="protein sequence ID" value="EST42784.1"/>
    <property type="molecule type" value="Genomic_DNA"/>
</dbReference>
<evidence type="ECO:0000256" key="2">
    <source>
        <dbReference type="ARBA" id="ARBA00004245"/>
    </source>
</evidence>
<accession>V6LPV3</accession>
<keyword evidence="6" id="KW-0206">Cytoskeleton</keyword>
<dbReference type="GO" id="GO:0034464">
    <property type="term" value="C:BBSome"/>
    <property type="evidence" value="ECO:0007669"/>
    <property type="project" value="InterPro"/>
</dbReference>
<evidence type="ECO:0000256" key="1">
    <source>
        <dbReference type="ARBA" id="ARBA00004138"/>
    </source>
</evidence>
<dbReference type="Gene3D" id="2.30.29.30">
    <property type="entry name" value="Pleckstrin-homology domain (PH domain)/Phosphotyrosine-binding domain (PTB)"/>
    <property type="match status" value="1"/>
</dbReference>
<dbReference type="Proteomes" id="UP000018208">
    <property type="component" value="Unassembled WGS sequence"/>
</dbReference>
<evidence type="ECO:0000256" key="6">
    <source>
        <dbReference type="ARBA" id="ARBA00023212"/>
    </source>
</evidence>
<dbReference type="GO" id="GO:0036064">
    <property type="term" value="C:ciliary basal body"/>
    <property type="evidence" value="ECO:0007669"/>
    <property type="project" value="TreeGrafter"/>
</dbReference>
<dbReference type="GO" id="GO:0032266">
    <property type="term" value="F:phosphatidylinositol-3-phosphate binding"/>
    <property type="evidence" value="ECO:0007669"/>
    <property type="project" value="TreeGrafter"/>
</dbReference>
<dbReference type="InterPro" id="IPR014003">
    <property type="entry name" value="BBS5_PH"/>
</dbReference>
<evidence type="ECO:0000259" key="9">
    <source>
        <dbReference type="SMART" id="SM00683"/>
    </source>
</evidence>
<protein>
    <recommendedName>
        <fullName evidence="8">BBSome complex member BBS5</fullName>
    </recommendedName>
</protein>
<dbReference type="InterPro" id="IPR006606">
    <property type="entry name" value="BBL5"/>
</dbReference>
<evidence type="ECO:0000256" key="4">
    <source>
        <dbReference type="ARBA" id="ARBA00022490"/>
    </source>
</evidence>
<reference evidence="10 11" key="1">
    <citation type="journal article" date="2014" name="PLoS Genet.">
        <title>The Genome of Spironucleus salmonicida Highlights a Fish Pathogen Adapted to Fluctuating Environments.</title>
        <authorList>
            <person name="Xu F."/>
            <person name="Jerlstrom-Hultqvist J."/>
            <person name="Einarsson E."/>
            <person name="Astvaldsson A."/>
            <person name="Svard S.G."/>
            <person name="Andersson J.O."/>
        </authorList>
    </citation>
    <scope>NUCLEOTIDE SEQUENCE</scope>
    <source>
        <strain evidence="11">ATCC 50377</strain>
    </source>
</reference>
<reference evidence="11" key="2">
    <citation type="submission" date="2020-12" db="EMBL/GenBank/DDBJ databases">
        <title>New Spironucleus salmonicida genome in near-complete chromosomes.</title>
        <authorList>
            <person name="Xu F."/>
            <person name="Kurt Z."/>
            <person name="Jimenez-Gonzalez A."/>
            <person name="Astvaldsson A."/>
            <person name="Andersson J.O."/>
            <person name="Svard S.G."/>
        </authorList>
    </citation>
    <scope>NUCLEOTIDE SEQUENCE</scope>
    <source>
        <strain evidence="11">ATCC 50377</strain>
    </source>
</reference>
<organism evidence="10">
    <name type="scientific">Spironucleus salmonicida</name>
    <dbReference type="NCBI Taxonomy" id="348837"/>
    <lineage>
        <taxon>Eukaryota</taxon>
        <taxon>Metamonada</taxon>
        <taxon>Diplomonadida</taxon>
        <taxon>Hexamitidae</taxon>
        <taxon>Hexamitinae</taxon>
        <taxon>Spironucleus</taxon>
    </lineage>
</organism>
<dbReference type="VEuPathDB" id="GiardiaDB:SS50377_28092"/>
<proteinExistence type="inferred from homology"/>
<sequence length="360" mass="40700">MSKQSFQLAYPDRLLTIDGDQSSLQLVTNEKAQYQTKNVVDLCSGKNLTDVSRQGTLVLTNIRIIYTLDSDTSINMQIGYGCVQKILVGNIDSKQASDKKQIIQQDRSLVIHCTFNKSIFRFEFLPRGSKTIFELFQSLYRAYDTSKLYRKLRIRQAVTQNSLLFSDEFSEISLKDTVVLSPLSPIAVPGTLIFTNFRLFWHAQNSIQFNISAPFLDISCVQIKKQSFGKDLEPEDAVLISVGSDEKPLVLALKCMKKDIQELYDLIIGKCETSAANPLFGVKIEGDSSQNDGDNIVLFQGGDSQNFDRNAKISQIVKSVDRVSQYLESQQEDGEVFFDEELGVCFEQIKGMTREELWIL</sequence>
<evidence type="ECO:0000313" key="10">
    <source>
        <dbReference type="EMBL" id="EST42784.1"/>
    </source>
</evidence>
<comment type="subcellular location">
    <subcellularLocation>
        <location evidence="1">Cell projection</location>
        <location evidence="1">Cilium</location>
    </subcellularLocation>
    <subcellularLocation>
        <location evidence="2">Cytoplasm</location>
        <location evidence="2">Cytoskeleton</location>
    </subcellularLocation>
</comment>
<dbReference type="Pfam" id="PF07289">
    <property type="entry name" value="BBL5"/>
    <property type="match status" value="1"/>
</dbReference>
<dbReference type="PANTHER" id="PTHR21351:SF0">
    <property type="entry name" value="BARDET-BIEDL SYNDROME 5 PROTEIN"/>
    <property type="match status" value="1"/>
</dbReference>
<keyword evidence="4" id="KW-0963">Cytoplasm</keyword>
<dbReference type="InterPro" id="IPR011993">
    <property type="entry name" value="PH-like_dom_sf"/>
</dbReference>
<dbReference type="PANTHER" id="PTHR21351">
    <property type="entry name" value="BARDET-BIEDL SYNDROME PROTEIN 5"/>
    <property type="match status" value="1"/>
</dbReference>
<evidence type="ECO:0000256" key="3">
    <source>
        <dbReference type="ARBA" id="ARBA00005822"/>
    </source>
</evidence>
<dbReference type="SMART" id="SM00683">
    <property type="entry name" value="DM16"/>
    <property type="match status" value="1"/>
</dbReference>
<comment type="similarity">
    <text evidence="3">Belongs to the BBS5 family.</text>
</comment>
<dbReference type="OrthoDB" id="10261999at2759"/>
<dbReference type="AlphaFoldDB" id="V6LPV3"/>
<dbReference type="GO" id="GO:0060271">
    <property type="term" value="P:cilium assembly"/>
    <property type="evidence" value="ECO:0007669"/>
    <property type="project" value="TreeGrafter"/>
</dbReference>
<keyword evidence="7" id="KW-0966">Cell projection</keyword>
<evidence type="ECO:0000256" key="8">
    <source>
        <dbReference type="ARBA" id="ARBA00047191"/>
    </source>
</evidence>
<evidence type="ECO:0000256" key="7">
    <source>
        <dbReference type="ARBA" id="ARBA00023273"/>
    </source>
</evidence>
<keyword evidence="5" id="KW-0969">Cilium</keyword>
<evidence type="ECO:0000313" key="11">
    <source>
        <dbReference type="EMBL" id="KAH0570117.1"/>
    </source>
</evidence>
<evidence type="ECO:0000256" key="5">
    <source>
        <dbReference type="ARBA" id="ARBA00023069"/>
    </source>
</evidence>
<gene>
    <name evidence="10" type="ORF">SS50377_17552</name>
    <name evidence="11" type="ORF">SS50377_28092</name>
</gene>
<evidence type="ECO:0000313" key="12">
    <source>
        <dbReference type="Proteomes" id="UP000018208"/>
    </source>
</evidence>
<name>V6LPV3_9EUKA</name>
<dbReference type="EMBL" id="AUWU02000008">
    <property type="protein sequence ID" value="KAH0570117.1"/>
    <property type="molecule type" value="Genomic_DNA"/>
</dbReference>
<keyword evidence="12" id="KW-1185">Reference proteome</keyword>